<dbReference type="PROSITE" id="PS50893">
    <property type="entry name" value="ABC_TRANSPORTER_2"/>
    <property type="match status" value="1"/>
</dbReference>
<gene>
    <name evidence="6" type="ORF">ABVK50_31385</name>
</gene>
<proteinExistence type="inferred from homology"/>
<evidence type="ECO:0000256" key="1">
    <source>
        <dbReference type="ARBA" id="ARBA00005417"/>
    </source>
</evidence>
<dbReference type="InterPro" id="IPR027417">
    <property type="entry name" value="P-loop_NTPase"/>
</dbReference>
<dbReference type="InterPro" id="IPR003593">
    <property type="entry name" value="AAA+_ATPase"/>
</dbReference>
<evidence type="ECO:0000313" key="6">
    <source>
        <dbReference type="EMBL" id="XCG52626.1"/>
    </source>
</evidence>
<dbReference type="PANTHER" id="PTHR42781">
    <property type="entry name" value="SPERMIDINE/PUTRESCINE IMPORT ATP-BINDING PROTEIN POTA"/>
    <property type="match status" value="1"/>
</dbReference>
<dbReference type="Pfam" id="PF00005">
    <property type="entry name" value="ABC_tran"/>
    <property type="match status" value="1"/>
</dbReference>
<comment type="similarity">
    <text evidence="1">Belongs to the ABC transporter superfamily.</text>
</comment>
<dbReference type="GO" id="GO:0043190">
    <property type="term" value="C:ATP-binding cassette (ABC) transporter complex"/>
    <property type="evidence" value="ECO:0007669"/>
    <property type="project" value="InterPro"/>
</dbReference>
<evidence type="ECO:0000256" key="4">
    <source>
        <dbReference type="ARBA" id="ARBA00022840"/>
    </source>
</evidence>
<dbReference type="AlphaFoldDB" id="A0AAU8D189"/>
<keyword evidence="6" id="KW-0614">Plasmid</keyword>
<dbReference type="InterPro" id="IPR017871">
    <property type="entry name" value="ABC_transporter-like_CS"/>
</dbReference>
<name>A0AAU8D189_9HYPH</name>
<dbReference type="PROSITE" id="PS00211">
    <property type="entry name" value="ABC_TRANSPORTER_1"/>
    <property type="match status" value="1"/>
</dbReference>
<dbReference type="PANTHER" id="PTHR42781:SF4">
    <property type="entry name" value="SPERMIDINE_PUTRESCINE IMPORT ATP-BINDING PROTEIN POTA"/>
    <property type="match status" value="1"/>
</dbReference>
<keyword evidence="4 6" id="KW-0067">ATP-binding</keyword>
<dbReference type="Gene3D" id="3.40.50.300">
    <property type="entry name" value="P-loop containing nucleotide triphosphate hydrolases"/>
    <property type="match status" value="1"/>
</dbReference>
<dbReference type="GO" id="GO:0016887">
    <property type="term" value="F:ATP hydrolysis activity"/>
    <property type="evidence" value="ECO:0007669"/>
    <property type="project" value="InterPro"/>
</dbReference>
<dbReference type="GO" id="GO:0022857">
    <property type="term" value="F:transmembrane transporter activity"/>
    <property type="evidence" value="ECO:0007669"/>
    <property type="project" value="InterPro"/>
</dbReference>
<organism evidence="6">
    <name type="scientific">Mesorhizobium sp. WSM2240</name>
    <dbReference type="NCBI Taxonomy" id="3228851"/>
    <lineage>
        <taxon>Bacteria</taxon>
        <taxon>Pseudomonadati</taxon>
        <taxon>Pseudomonadota</taxon>
        <taxon>Alphaproteobacteria</taxon>
        <taxon>Hyphomicrobiales</taxon>
        <taxon>Phyllobacteriaceae</taxon>
        <taxon>Mesorhizobium</taxon>
    </lineage>
</organism>
<evidence type="ECO:0000256" key="2">
    <source>
        <dbReference type="ARBA" id="ARBA00022448"/>
    </source>
</evidence>
<dbReference type="EMBL" id="CP159256">
    <property type="protein sequence ID" value="XCG52626.1"/>
    <property type="molecule type" value="Genomic_DNA"/>
</dbReference>
<evidence type="ECO:0000259" key="5">
    <source>
        <dbReference type="PROSITE" id="PS50893"/>
    </source>
</evidence>
<dbReference type="Pfam" id="PF08402">
    <property type="entry name" value="TOBE_2"/>
    <property type="match status" value="1"/>
</dbReference>
<accession>A0AAU8D189</accession>
<protein>
    <submittedName>
        <fullName evidence="6">ABC transporter ATP-binding protein</fullName>
    </submittedName>
</protein>
<dbReference type="SUPFAM" id="SSF52540">
    <property type="entry name" value="P-loop containing nucleoside triphosphate hydrolases"/>
    <property type="match status" value="1"/>
</dbReference>
<sequence length="361" mass="39719">MSNDAQTIVHIDNMTKQFGNVAAVDRLDLKIKAGEFVTFLGPSGCGKTTTLRVLGGFEMPTEGRVILDGADVTRLPPNRRNVNMVFQDYALFPHMTVGQNIAFGLELKGKTKSDIDARTRELLDFLQLGGFRDRTPDQLSGGQRQRVALARALAPDPKLLLLDEPLGALDAKLRGQVQVELKDIQKRTGKTFVFVTHDQEEALTMSDRIIVMNSGKVEQDGAPEDLYFRPQSRFVAEFIGDTNLIGGTVRGMENGSVLIDWNGIDVRGAAHGHRPADGSEVTASLRLENVLCHPQKPSDKNAIEGRIVNRLFKGSRTSVDIRVGGEGALLKAYLDPEDAARIPDDRLWVSWDARHLSVLQA</sequence>
<dbReference type="SUPFAM" id="SSF50331">
    <property type="entry name" value="MOP-like"/>
    <property type="match status" value="1"/>
</dbReference>
<reference evidence="6" key="1">
    <citation type="submission" date="2024-06" db="EMBL/GenBank/DDBJ databases">
        <title>Mesorhizobium karijinii sp. nov., a symbiont of the iconic Swainsona formosa from arid Australia.</title>
        <authorList>
            <person name="Hill Y.J."/>
            <person name="Watkin E.L.J."/>
            <person name="O'Hara G.W."/>
            <person name="Terpolilli J."/>
            <person name="Tye M.L."/>
            <person name="Kohlmeier M.G."/>
        </authorList>
    </citation>
    <scope>NUCLEOTIDE SEQUENCE</scope>
    <source>
        <strain evidence="6">WSM2240</strain>
        <plasmid evidence="6">pMk2240A</plasmid>
    </source>
</reference>
<feature type="domain" description="ABC transporter" evidence="5">
    <location>
        <begin position="9"/>
        <end position="239"/>
    </location>
</feature>
<dbReference type="InterPro" id="IPR003439">
    <property type="entry name" value="ABC_transporter-like_ATP-bd"/>
</dbReference>
<keyword evidence="2" id="KW-0813">Transport</keyword>
<dbReference type="InterPro" id="IPR050093">
    <property type="entry name" value="ABC_SmlMolc_Importer"/>
</dbReference>
<dbReference type="GO" id="GO:0015847">
    <property type="term" value="P:putrescine transport"/>
    <property type="evidence" value="ECO:0007669"/>
    <property type="project" value="UniProtKB-ARBA"/>
</dbReference>
<dbReference type="FunFam" id="3.40.50.300:FF:000133">
    <property type="entry name" value="Spermidine/putrescine import ATP-binding protein PotA"/>
    <property type="match status" value="1"/>
</dbReference>
<dbReference type="RefSeq" id="WP_353646829.1">
    <property type="nucleotide sequence ID" value="NZ_CP159256.1"/>
</dbReference>
<dbReference type="Gene3D" id="2.40.50.100">
    <property type="match status" value="1"/>
</dbReference>
<dbReference type="SMART" id="SM00382">
    <property type="entry name" value="AAA"/>
    <property type="match status" value="1"/>
</dbReference>
<dbReference type="InterPro" id="IPR008995">
    <property type="entry name" value="Mo/tungstate-bd_C_term_dom"/>
</dbReference>
<dbReference type="InterPro" id="IPR013611">
    <property type="entry name" value="Transp-assoc_OB_typ2"/>
</dbReference>
<keyword evidence="3" id="KW-0547">Nucleotide-binding</keyword>
<geneLocation type="plasmid" evidence="6">
    <name>pMk2240A</name>
</geneLocation>
<evidence type="ECO:0000256" key="3">
    <source>
        <dbReference type="ARBA" id="ARBA00022741"/>
    </source>
</evidence>
<dbReference type="GO" id="GO:0005524">
    <property type="term" value="F:ATP binding"/>
    <property type="evidence" value="ECO:0007669"/>
    <property type="project" value="UniProtKB-KW"/>
</dbReference>